<sequence length="179" mass="20472">MKNKLSKKELIYVITLFLFGVPITLTNLIRSITHASSYMDIMGDSPFFYLIKLIFGFYGWSIHFGITLILIAVYILKKPKTVVNPDNANYTEQQKTVNNQDLVNYTEAQGHKDISVLEWFATLILLSIPLVNLIFLFIWAFSSEASKRNFSRATLLYILVSSVIAVITFIVIMSNQYTI</sequence>
<keyword evidence="1" id="KW-0812">Transmembrane</keyword>
<evidence type="ECO:0000313" key="2">
    <source>
        <dbReference type="EMBL" id="RHW37405.1"/>
    </source>
</evidence>
<dbReference type="Proteomes" id="UP000265692">
    <property type="component" value="Unassembled WGS sequence"/>
</dbReference>
<feature type="transmembrane region" description="Helical" evidence="1">
    <location>
        <begin position="119"/>
        <end position="142"/>
    </location>
</feature>
<feature type="transmembrane region" description="Helical" evidence="1">
    <location>
        <begin position="154"/>
        <end position="173"/>
    </location>
</feature>
<reference evidence="2 3" key="1">
    <citation type="submission" date="2018-08" db="EMBL/GenBank/DDBJ databases">
        <title>Lysinibacillus sp. YLB-03 draft genome sequence.</title>
        <authorList>
            <person name="Yu L."/>
        </authorList>
    </citation>
    <scope>NUCLEOTIDE SEQUENCE [LARGE SCALE GENOMIC DNA]</scope>
    <source>
        <strain evidence="2 3">YLB-03</strain>
    </source>
</reference>
<dbReference type="EMBL" id="QWEI01000003">
    <property type="protein sequence ID" value="RHW37405.1"/>
    <property type="molecule type" value="Genomic_DNA"/>
</dbReference>
<gene>
    <name evidence="2" type="ORF">D1B33_07610</name>
</gene>
<accession>A0A396S8J6</accession>
<comment type="caution">
    <text evidence="2">The sequence shown here is derived from an EMBL/GenBank/DDBJ whole genome shotgun (WGS) entry which is preliminary data.</text>
</comment>
<keyword evidence="1" id="KW-1133">Transmembrane helix</keyword>
<feature type="transmembrane region" description="Helical" evidence="1">
    <location>
        <begin position="49"/>
        <end position="76"/>
    </location>
</feature>
<dbReference type="OrthoDB" id="2943819at2"/>
<feature type="transmembrane region" description="Helical" evidence="1">
    <location>
        <begin position="10"/>
        <end position="29"/>
    </location>
</feature>
<name>A0A396S8J6_9BACL</name>
<dbReference type="RefSeq" id="WP_118875794.1">
    <property type="nucleotide sequence ID" value="NZ_QWEI01000003.1"/>
</dbReference>
<keyword evidence="3" id="KW-1185">Reference proteome</keyword>
<evidence type="ECO:0000313" key="3">
    <source>
        <dbReference type="Proteomes" id="UP000265692"/>
    </source>
</evidence>
<proteinExistence type="predicted"/>
<evidence type="ECO:0000256" key="1">
    <source>
        <dbReference type="SAM" id="Phobius"/>
    </source>
</evidence>
<protein>
    <submittedName>
        <fullName evidence="2">Uncharacterized protein</fullName>
    </submittedName>
</protein>
<dbReference type="AlphaFoldDB" id="A0A396S8J6"/>
<organism evidence="2 3">
    <name type="scientific">Ureibacillus yapensis</name>
    <dbReference type="NCBI Taxonomy" id="2304605"/>
    <lineage>
        <taxon>Bacteria</taxon>
        <taxon>Bacillati</taxon>
        <taxon>Bacillota</taxon>
        <taxon>Bacilli</taxon>
        <taxon>Bacillales</taxon>
        <taxon>Caryophanaceae</taxon>
        <taxon>Ureibacillus</taxon>
    </lineage>
</organism>
<keyword evidence="1" id="KW-0472">Membrane</keyword>